<protein>
    <submittedName>
        <fullName evidence="2">Alpha/beta fold hydrolase</fullName>
    </submittedName>
</protein>
<dbReference type="Proteomes" id="UP001595967">
    <property type="component" value="Unassembled WGS sequence"/>
</dbReference>
<gene>
    <name evidence="2" type="ORF">ACFO3A_10080</name>
</gene>
<organism evidence="2 3">
    <name type="scientific">Comamonas nitrativorans</name>
    <dbReference type="NCBI Taxonomy" id="108437"/>
    <lineage>
        <taxon>Bacteria</taxon>
        <taxon>Pseudomonadati</taxon>
        <taxon>Pseudomonadota</taxon>
        <taxon>Betaproteobacteria</taxon>
        <taxon>Burkholderiales</taxon>
        <taxon>Comamonadaceae</taxon>
        <taxon>Comamonas</taxon>
    </lineage>
</organism>
<accession>A0ABV9H009</accession>
<dbReference type="InterPro" id="IPR050266">
    <property type="entry name" value="AB_hydrolase_sf"/>
</dbReference>
<sequence>MYFDIPSPGISSPLPTARIYVDRGTAPWQAQRPTLVCIHGVLCDHSVWQPVAAGVDALGWNIAAIDLPGHGLSSSPAPRSVQEAAAWLPPLLDAMGLAQAALMGHSWGSLIALEAAAQLGPRIGHLALVGTASPMAVAPALLALAQSDPPQAMALIDKYSRSRATPADFDGQALSKKVFASNPGTNLLVSGLQACDTYQNALAAMQQVTANTLFIVGADDRMTPASAAQPLIAAAQDRSASAASRPGTTVAHMASGHLPMVDAPGPMLDALGQWLPRSAKAG</sequence>
<keyword evidence="2" id="KW-0378">Hydrolase</keyword>
<evidence type="ECO:0000259" key="1">
    <source>
        <dbReference type="Pfam" id="PF00561"/>
    </source>
</evidence>
<dbReference type="Gene3D" id="3.40.50.1820">
    <property type="entry name" value="alpha/beta hydrolase"/>
    <property type="match status" value="1"/>
</dbReference>
<dbReference type="InterPro" id="IPR029058">
    <property type="entry name" value="AB_hydrolase_fold"/>
</dbReference>
<comment type="caution">
    <text evidence="2">The sequence shown here is derived from an EMBL/GenBank/DDBJ whole genome shotgun (WGS) entry which is preliminary data.</text>
</comment>
<keyword evidence="3" id="KW-1185">Reference proteome</keyword>
<dbReference type="PANTHER" id="PTHR43798:SF33">
    <property type="entry name" value="HYDROLASE, PUTATIVE (AFU_ORTHOLOGUE AFUA_2G14860)-RELATED"/>
    <property type="match status" value="1"/>
</dbReference>
<dbReference type="GO" id="GO:0016787">
    <property type="term" value="F:hydrolase activity"/>
    <property type="evidence" value="ECO:0007669"/>
    <property type="project" value="UniProtKB-KW"/>
</dbReference>
<dbReference type="PRINTS" id="PR00111">
    <property type="entry name" value="ABHYDROLASE"/>
</dbReference>
<dbReference type="InterPro" id="IPR000073">
    <property type="entry name" value="AB_hydrolase_1"/>
</dbReference>
<dbReference type="SUPFAM" id="SSF53474">
    <property type="entry name" value="alpha/beta-Hydrolases"/>
    <property type="match status" value="1"/>
</dbReference>
<name>A0ABV9H009_9BURK</name>
<dbReference type="Pfam" id="PF00561">
    <property type="entry name" value="Abhydrolase_1"/>
    <property type="match status" value="1"/>
</dbReference>
<dbReference type="RefSeq" id="WP_377726043.1">
    <property type="nucleotide sequence ID" value="NZ_JBHSEW010000008.1"/>
</dbReference>
<reference evidence="3" key="1">
    <citation type="journal article" date="2019" name="Int. J. Syst. Evol. Microbiol.">
        <title>The Global Catalogue of Microorganisms (GCM) 10K type strain sequencing project: providing services to taxonomists for standard genome sequencing and annotation.</title>
        <authorList>
            <consortium name="The Broad Institute Genomics Platform"/>
            <consortium name="The Broad Institute Genome Sequencing Center for Infectious Disease"/>
            <person name="Wu L."/>
            <person name="Ma J."/>
        </authorList>
    </citation>
    <scope>NUCLEOTIDE SEQUENCE [LARGE SCALE GENOMIC DNA]</scope>
    <source>
        <strain evidence="3">JCM 11650</strain>
    </source>
</reference>
<feature type="domain" description="AB hydrolase-1" evidence="1">
    <location>
        <begin position="33"/>
        <end position="149"/>
    </location>
</feature>
<evidence type="ECO:0000313" key="3">
    <source>
        <dbReference type="Proteomes" id="UP001595967"/>
    </source>
</evidence>
<evidence type="ECO:0000313" key="2">
    <source>
        <dbReference type="EMBL" id="MFC4622561.1"/>
    </source>
</evidence>
<proteinExistence type="predicted"/>
<dbReference type="EMBL" id="JBHSEW010000008">
    <property type="protein sequence ID" value="MFC4622561.1"/>
    <property type="molecule type" value="Genomic_DNA"/>
</dbReference>
<dbReference type="PANTHER" id="PTHR43798">
    <property type="entry name" value="MONOACYLGLYCEROL LIPASE"/>
    <property type="match status" value="1"/>
</dbReference>